<name>A0A8J7C3E1_9BACT</name>
<dbReference type="EMBL" id="JACXWA010000073">
    <property type="protein sequence ID" value="MBD3870635.1"/>
    <property type="molecule type" value="Genomic_DNA"/>
</dbReference>
<comment type="caution">
    <text evidence="2">The sequence shown here is derived from an EMBL/GenBank/DDBJ whole genome shotgun (WGS) entry which is preliminary data.</text>
</comment>
<gene>
    <name evidence="2" type="ORF">IFJ97_04675</name>
</gene>
<evidence type="ECO:0000313" key="3">
    <source>
        <dbReference type="Proteomes" id="UP000598633"/>
    </source>
</evidence>
<protein>
    <submittedName>
        <fullName evidence="2">Uncharacterized protein</fullName>
    </submittedName>
</protein>
<accession>A0A8J7C3E1</accession>
<dbReference type="Proteomes" id="UP000598633">
    <property type="component" value="Unassembled WGS sequence"/>
</dbReference>
<proteinExistence type="predicted"/>
<feature type="chain" id="PRO_5035173063" evidence="1">
    <location>
        <begin position="28"/>
        <end position="122"/>
    </location>
</feature>
<organism evidence="2 3">
    <name type="scientific">Candidatus Sulfomarinibacter kjeldsenii</name>
    <dbReference type="NCBI Taxonomy" id="2885994"/>
    <lineage>
        <taxon>Bacteria</taxon>
        <taxon>Pseudomonadati</taxon>
        <taxon>Acidobacteriota</taxon>
        <taxon>Thermoanaerobaculia</taxon>
        <taxon>Thermoanaerobaculales</taxon>
        <taxon>Candidatus Sulfomarinibacteraceae</taxon>
        <taxon>Candidatus Sulfomarinibacter</taxon>
    </lineage>
</organism>
<feature type="signal peptide" evidence="1">
    <location>
        <begin position="1"/>
        <end position="27"/>
    </location>
</feature>
<dbReference type="AlphaFoldDB" id="A0A8J7C3E1"/>
<keyword evidence="1" id="KW-0732">Signal</keyword>
<reference evidence="2 3" key="1">
    <citation type="submission" date="2020-08" db="EMBL/GenBank/DDBJ databases">
        <title>Acidobacteriota in marine sediments use diverse sulfur dissimilation pathways.</title>
        <authorList>
            <person name="Wasmund K."/>
        </authorList>
    </citation>
    <scope>NUCLEOTIDE SEQUENCE [LARGE SCALE GENOMIC DNA]</scope>
    <source>
        <strain evidence="2">MAG AM3-A</strain>
    </source>
</reference>
<evidence type="ECO:0000256" key="1">
    <source>
        <dbReference type="SAM" id="SignalP"/>
    </source>
</evidence>
<evidence type="ECO:0000313" key="2">
    <source>
        <dbReference type="EMBL" id="MBD3870635.1"/>
    </source>
</evidence>
<sequence length="122" mass="13005">MRRNLVAVAAVCSLLWAVTGVSVLAVALHDHHHHAETHDHHDAIEVVLHGHSHEGSPDHDHELTAPLSAARSHVPVPAGAAVSQLYESVAAQIDGVRARIGNRLEARDLGPPTFLLLCVSLT</sequence>